<protein>
    <submittedName>
        <fullName evidence="1">Uncharacterized protein</fullName>
    </submittedName>
</protein>
<reference evidence="1" key="1">
    <citation type="submission" date="2018-06" db="EMBL/GenBank/DDBJ databases">
        <authorList>
            <person name="Zhirakovskaya E."/>
        </authorList>
    </citation>
    <scope>NUCLEOTIDE SEQUENCE</scope>
</reference>
<organism evidence="1">
    <name type="scientific">hydrothermal vent metagenome</name>
    <dbReference type="NCBI Taxonomy" id="652676"/>
    <lineage>
        <taxon>unclassified sequences</taxon>
        <taxon>metagenomes</taxon>
        <taxon>ecological metagenomes</taxon>
    </lineage>
</organism>
<sequence length="120" mass="13918">MDIVLRQRINILIHLAEIESATSSSPEFEMIKRVAKGSNFSQKDLISLIKSPDPIGSFGALSESQKKIYMYNICELMSLIDLNQQKRLFCQELAYNLSYDINQMNMIFEEFRNRSQLQFG</sequence>
<name>A0A3B0V1W0_9ZZZZ</name>
<proteinExistence type="predicted"/>
<accession>A0A3B0V1W0</accession>
<gene>
    <name evidence="1" type="ORF">MNBD_BACTEROID06-1293</name>
</gene>
<evidence type="ECO:0000313" key="1">
    <source>
        <dbReference type="EMBL" id="VAW25956.1"/>
    </source>
</evidence>
<dbReference type="AlphaFoldDB" id="A0A3B0V1W0"/>
<dbReference type="EMBL" id="UOES01000042">
    <property type="protein sequence ID" value="VAW25956.1"/>
    <property type="molecule type" value="Genomic_DNA"/>
</dbReference>